<gene>
    <name evidence="3" type="ORF">MNOR_LOCUS23944</name>
</gene>
<dbReference type="AlphaFoldDB" id="A0AAV2RIL1"/>
<name>A0AAV2RIL1_MEGNR</name>
<dbReference type="GO" id="GO:0003677">
    <property type="term" value="F:DNA binding"/>
    <property type="evidence" value="ECO:0007669"/>
    <property type="project" value="UniProtKB-KW"/>
</dbReference>
<dbReference type="SUPFAM" id="SSF47823">
    <property type="entry name" value="lambda integrase-like, N-terminal domain"/>
    <property type="match status" value="1"/>
</dbReference>
<evidence type="ECO:0000313" key="3">
    <source>
        <dbReference type="EMBL" id="CAL4123278.1"/>
    </source>
</evidence>
<dbReference type="InterPro" id="IPR010998">
    <property type="entry name" value="Integrase_recombinase_N"/>
</dbReference>
<proteinExistence type="predicted"/>
<evidence type="ECO:0000313" key="4">
    <source>
        <dbReference type="Proteomes" id="UP001497623"/>
    </source>
</evidence>
<keyword evidence="2" id="KW-0472">Membrane</keyword>
<accession>A0AAV2RIL1</accession>
<keyword evidence="4" id="KW-1185">Reference proteome</keyword>
<organism evidence="3 4">
    <name type="scientific">Meganyctiphanes norvegica</name>
    <name type="common">Northern krill</name>
    <name type="synonym">Thysanopoda norvegica</name>
    <dbReference type="NCBI Taxonomy" id="48144"/>
    <lineage>
        <taxon>Eukaryota</taxon>
        <taxon>Metazoa</taxon>
        <taxon>Ecdysozoa</taxon>
        <taxon>Arthropoda</taxon>
        <taxon>Crustacea</taxon>
        <taxon>Multicrustacea</taxon>
        <taxon>Malacostraca</taxon>
        <taxon>Eumalacostraca</taxon>
        <taxon>Eucarida</taxon>
        <taxon>Euphausiacea</taxon>
        <taxon>Euphausiidae</taxon>
        <taxon>Meganyctiphanes</taxon>
    </lineage>
</organism>
<sequence>IVHRGSWRRLQLESCALRERGLAHGTWENKISHLRQYIAFSVYYGVPDFPIHLGILLRFIALLGRGPLAHKSATNILSSIRWFAALIAPASVKVFDSVLVSVSLKGLKAQLSRPVRQKLPFTVMHLCTFF</sequence>
<dbReference type="Gene3D" id="1.10.150.130">
    <property type="match status" value="1"/>
</dbReference>
<feature type="transmembrane region" description="Helical" evidence="2">
    <location>
        <begin position="80"/>
        <end position="104"/>
    </location>
</feature>
<evidence type="ECO:0000256" key="2">
    <source>
        <dbReference type="SAM" id="Phobius"/>
    </source>
</evidence>
<feature type="non-terminal residue" evidence="3">
    <location>
        <position position="1"/>
    </location>
</feature>
<feature type="transmembrane region" description="Helical" evidence="2">
    <location>
        <begin position="37"/>
        <end position="60"/>
    </location>
</feature>
<keyword evidence="2" id="KW-1133">Transmembrane helix</keyword>
<dbReference type="Proteomes" id="UP001497623">
    <property type="component" value="Unassembled WGS sequence"/>
</dbReference>
<protein>
    <submittedName>
        <fullName evidence="3">Uncharacterized protein</fullName>
    </submittedName>
</protein>
<keyword evidence="2" id="KW-0812">Transmembrane</keyword>
<comment type="caution">
    <text evidence="3">The sequence shown here is derived from an EMBL/GenBank/DDBJ whole genome shotgun (WGS) entry which is preliminary data.</text>
</comment>
<dbReference type="EMBL" id="CAXKWB010021576">
    <property type="protein sequence ID" value="CAL4123278.1"/>
    <property type="molecule type" value="Genomic_DNA"/>
</dbReference>
<keyword evidence="1" id="KW-0238">DNA-binding</keyword>
<reference evidence="3 4" key="1">
    <citation type="submission" date="2024-05" db="EMBL/GenBank/DDBJ databases">
        <authorList>
            <person name="Wallberg A."/>
        </authorList>
    </citation>
    <scope>NUCLEOTIDE SEQUENCE [LARGE SCALE GENOMIC DNA]</scope>
</reference>
<evidence type="ECO:0000256" key="1">
    <source>
        <dbReference type="ARBA" id="ARBA00023125"/>
    </source>
</evidence>